<reference evidence="3" key="1">
    <citation type="journal article" date="2019" name="Int. J. Syst. Evol. Microbiol.">
        <title>The Global Catalogue of Microorganisms (GCM) 10K type strain sequencing project: providing services to taxonomists for standard genome sequencing and annotation.</title>
        <authorList>
            <consortium name="The Broad Institute Genomics Platform"/>
            <consortium name="The Broad Institute Genome Sequencing Center for Infectious Disease"/>
            <person name="Wu L."/>
            <person name="Ma J."/>
        </authorList>
    </citation>
    <scope>NUCLEOTIDE SEQUENCE [LARGE SCALE GENOMIC DNA]</scope>
    <source>
        <strain evidence="3">JCM 19134</strain>
    </source>
</reference>
<accession>A0AAV3U569</accession>
<dbReference type="Gene3D" id="3.20.20.150">
    <property type="entry name" value="Divalent-metal-dependent TIM barrel enzymes"/>
    <property type="match status" value="1"/>
</dbReference>
<proteinExistence type="predicted"/>
<dbReference type="RefSeq" id="WP_390517709.1">
    <property type="nucleotide sequence ID" value="NZ_AP031496.1"/>
</dbReference>
<dbReference type="InterPro" id="IPR013022">
    <property type="entry name" value="Xyl_isomerase-like_TIM-brl"/>
</dbReference>
<dbReference type="PANTHER" id="PTHR12110">
    <property type="entry name" value="HYDROXYPYRUVATE ISOMERASE"/>
    <property type="match status" value="1"/>
</dbReference>
<keyword evidence="3" id="KW-1185">Reference proteome</keyword>
<gene>
    <name evidence="2" type="ORF">GCM10025791_30860</name>
</gene>
<feature type="domain" description="Xylose isomerase-like TIM barrel" evidence="1">
    <location>
        <begin position="104"/>
        <end position="252"/>
    </location>
</feature>
<evidence type="ECO:0000259" key="1">
    <source>
        <dbReference type="Pfam" id="PF01261"/>
    </source>
</evidence>
<dbReference type="AlphaFoldDB" id="A0AAV3U569"/>
<evidence type="ECO:0000313" key="2">
    <source>
        <dbReference type="EMBL" id="GAA4948679.1"/>
    </source>
</evidence>
<dbReference type="Pfam" id="PF01261">
    <property type="entry name" value="AP_endonuc_2"/>
    <property type="match status" value="1"/>
</dbReference>
<sequence length="261" mass="27990">MPNIGLHHLCALEINAEELVRIAGRNGFVTVSTFTQGLTGGQSQFPLIDQSNKKSFTAALSHSGVSLLNIECFMLTPHTQVKDYAPALTLGAELNAVGATVLIYDTDSQRVVDNLAQLCSLGQELGLKINVEFMALTPAFNTLDQMLALLNRVAADNLGLGLDILHLVRTGTQPQQLGKIPREKIHYVQVCDSKSLAVTNDYAREAGSHRLAPGDGNIEINRYLSVLPAGVAMELEVPQPASTPAADRIAYLAKKALHIGA</sequence>
<dbReference type="Proteomes" id="UP001409585">
    <property type="component" value="Unassembled WGS sequence"/>
</dbReference>
<dbReference type="InterPro" id="IPR036237">
    <property type="entry name" value="Xyl_isomerase-like_sf"/>
</dbReference>
<comment type="caution">
    <text evidence="2">The sequence shown here is derived from an EMBL/GenBank/DDBJ whole genome shotgun (WGS) entry which is preliminary data.</text>
</comment>
<name>A0AAV3U569_9ALTE</name>
<organism evidence="2 3">
    <name type="scientific">Halioxenophilus aromaticivorans</name>
    <dbReference type="NCBI Taxonomy" id="1306992"/>
    <lineage>
        <taxon>Bacteria</taxon>
        <taxon>Pseudomonadati</taxon>
        <taxon>Pseudomonadota</taxon>
        <taxon>Gammaproteobacteria</taxon>
        <taxon>Alteromonadales</taxon>
        <taxon>Alteromonadaceae</taxon>
        <taxon>Halioxenophilus</taxon>
    </lineage>
</organism>
<dbReference type="EMBL" id="BAABLX010000028">
    <property type="protein sequence ID" value="GAA4948679.1"/>
    <property type="molecule type" value="Genomic_DNA"/>
</dbReference>
<dbReference type="InterPro" id="IPR050312">
    <property type="entry name" value="IolE/XylAMocC-like"/>
</dbReference>
<evidence type="ECO:0000313" key="3">
    <source>
        <dbReference type="Proteomes" id="UP001409585"/>
    </source>
</evidence>
<dbReference type="PANTHER" id="PTHR12110:SF48">
    <property type="entry name" value="BLL3656 PROTEIN"/>
    <property type="match status" value="1"/>
</dbReference>
<dbReference type="SUPFAM" id="SSF51658">
    <property type="entry name" value="Xylose isomerase-like"/>
    <property type="match status" value="1"/>
</dbReference>
<protein>
    <recommendedName>
        <fullName evidence="1">Xylose isomerase-like TIM barrel domain-containing protein</fullName>
    </recommendedName>
</protein>